<evidence type="ECO:0000256" key="9">
    <source>
        <dbReference type="RuleBase" id="RU003357"/>
    </source>
</evidence>
<evidence type="ECO:0000259" key="11">
    <source>
        <dbReference type="Pfam" id="PF00593"/>
    </source>
</evidence>
<evidence type="ECO:0000256" key="10">
    <source>
        <dbReference type="SAM" id="SignalP"/>
    </source>
</evidence>
<keyword evidence="5 9" id="KW-0798">TonB box</keyword>
<comment type="subcellular location">
    <subcellularLocation>
        <location evidence="1 8">Cell outer membrane</location>
        <topology evidence="1 8">Multi-pass membrane protein</topology>
    </subcellularLocation>
</comment>
<evidence type="ECO:0000256" key="4">
    <source>
        <dbReference type="ARBA" id="ARBA00022692"/>
    </source>
</evidence>
<proteinExistence type="inferred from homology"/>
<dbReference type="SUPFAM" id="SSF56935">
    <property type="entry name" value="Porins"/>
    <property type="match status" value="1"/>
</dbReference>
<feature type="domain" description="TonB-dependent receptor-like beta-barrel" evidence="11">
    <location>
        <begin position="208"/>
        <end position="667"/>
    </location>
</feature>
<evidence type="ECO:0000256" key="2">
    <source>
        <dbReference type="ARBA" id="ARBA00022448"/>
    </source>
</evidence>
<evidence type="ECO:0000256" key="7">
    <source>
        <dbReference type="ARBA" id="ARBA00023237"/>
    </source>
</evidence>
<gene>
    <name evidence="13" type="ORF">AAH949_01190</name>
</gene>
<reference evidence="13" key="1">
    <citation type="submission" date="2024-05" db="EMBL/GenBank/DDBJ databases">
        <title>Campylobacter coli isolated from environmental waters in Slovenia.</title>
        <authorList>
            <person name="Zautner A.E."/>
            <person name="Bunk B."/>
            <person name="Riedel T."/>
            <person name="Sproeer C."/>
        </authorList>
    </citation>
    <scope>NUCLEOTIDE SEQUENCE</scope>
    <source>
        <strain evidence="13">CCS1377</strain>
    </source>
</reference>
<keyword evidence="13" id="KW-0675">Receptor</keyword>
<accession>A0AAU7E8N8</accession>
<comment type="similarity">
    <text evidence="8 9">Belongs to the TonB-dependent receptor family.</text>
</comment>
<dbReference type="GO" id="GO:0015344">
    <property type="term" value="F:siderophore uptake transmembrane transporter activity"/>
    <property type="evidence" value="ECO:0007669"/>
    <property type="project" value="TreeGrafter"/>
</dbReference>
<sequence length="699" mass="79261">MKHTKYSLALLLTLSALNLNAEDTASIDKVIVSASGFEQDADSNLRNVVVVEGKDLQNKGYTSVEQALQRVSGISFVNFGLGQNIDIRGQGEKSSIAVKVMVDGRAINVLDNSHGVTPLNTINLDNIERIEIIPGGGAVLYGNGTRGGVINIITKKQKNDALSFSVKGDSYDKGNLGGNFNVNLAKKLSEDFSLSLDINSFNRDGYQKGYNEKGYFMNSKAYLDIGDDSDLSFAYNYFESKNTSSGYLTKEQIKQDPTQRGDGDNISKIIRPELSLDFHHALNDNWEFNLGAFWQNQKIHYLKDEIAMMGTTAYQDGSGFEDTLTGINLKSKFSYGENSYLSFGYEFINHDAKRKSLVFYSVPGMITYHRMTTNMTMQKQSHSLFALNSHQINEKFGIFSGVRYEYASYKGDRNYRNEMDMAFPIPGYPKDELTLFSIDKQDTNNFAFEITPNFKYSDTGSIYAKFERGFVSPTPAQFVNKDQTKGYYTANLEPEIFDTFEVGIKDFWWDFYEWNLTLFYTQSKDEISYLGDPHATNGAFWKYYNIDQTKRLGTELSLSQSFLNDTLFLKQSLTYIDAKISKGVNDGLRIPYVSSIKASAGLEYTFNSSLSSFIDLTYYSRAKDGGVIDANTGKMSQNEWIKDHFITDIGGIYRYKNLQILAGIRNLFDKQYYTYQNSASNQYTPARGRNYYMEFKYVF</sequence>
<keyword evidence="6 8" id="KW-0472">Membrane</keyword>
<organism evidence="13">
    <name type="scientific">Campylobacter sp. CCS1377</name>
    <dbReference type="NCBI Taxonomy" id="3158229"/>
    <lineage>
        <taxon>Bacteria</taxon>
        <taxon>Pseudomonadati</taxon>
        <taxon>Campylobacterota</taxon>
        <taxon>Epsilonproteobacteria</taxon>
        <taxon>Campylobacterales</taxon>
        <taxon>Campylobacteraceae</taxon>
        <taxon>Campylobacter</taxon>
    </lineage>
</organism>
<evidence type="ECO:0000259" key="12">
    <source>
        <dbReference type="Pfam" id="PF07715"/>
    </source>
</evidence>
<keyword evidence="7 8" id="KW-0998">Cell outer membrane</keyword>
<dbReference type="InterPro" id="IPR000531">
    <property type="entry name" value="Beta-barrel_TonB"/>
</dbReference>
<keyword evidence="2 8" id="KW-0813">Transport</keyword>
<keyword evidence="10" id="KW-0732">Signal</keyword>
<keyword evidence="4 8" id="KW-0812">Transmembrane</keyword>
<dbReference type="PANTHER" id="PTHR30069">
    <property type="entry name" value="TONB-DEPENDENT OUTER MEMBRANE RECEPTOR"/>
    <property type="match status" value="1"/>
</dbReference>
<feature type="chain" id="PRO_5043369319" evidence="10">
    <location>
        <begin position="22"/>
        <end position="699"/>
    </location>
</feature>
<dbReference type="Pfam" id="PF07715">
    <property type="entry name" value="Plug"/>
    <property type="match status" value="1"/>
</dbReference>
<dbReference type="Pfam" id="PF00593">
    <property type="entry name" value="TonB_dep_Rec_b-barrel"/>
    <property type="match status" value="1"/>
</dbReference>
<dbReference type="InterPro" id="IPR012910">
    <property type="entry name" value="Plug_dom"/>
</dbReference>
<dbReference type="Gene3D" id="2.170.130.10">
    <property type="entry name" value="TonB-dependent receptor, plug domain"/>
    <property type="match status" value="1"/>
</dbReference>
<evidence type="ECO:0000256" key="5">
    <source>
        <dbReference type="ARBA" id="ARBA00023077"/>
    </source>
</evidence>
<evidence type="ECO:0000256" key="8">
    <source>
        <dbReference type="PROSITE-ProRule" id="PRU01360"/>
    </source>
</evidence>
<dbReference type="PANTHER" id="PTHR30069:SF27">
    <property type="entry name" value="BLL4766 PROTEIN"/>
    <property type="match status" value="1"/>
</dbReference>
<feature type="signal peptide" evidence="10">
    <location>
        <begin position="1"/>
        <end position="21"/>
    </location>
</feature>
<evidence type="ECO:0000313" key="13">
    <source>
        <dbReference type="EMBL" id="XBJ29479.1"/>
    </source>
</evidence>
<protein>
    <submittedName>
        <fullName evidence="13">TonB-dependent receptor</fullName>
    </submittedName>
</protein>
<dbReference type="PROSITE" id="PS52016">
    <property type="entry name" value="TONB_DEPENDENT_REC_3"/>
    <property type="match status" value="1"/>
</dbReference>
<dbReference type="Gene3D" id="2.40.170.20">
    <property type="entry name" value="TonB-dependent receptor, beta-barrel domain"/>
    <property type="match status" value="1"/>
</dbReference>
<dbReference type="EMBL" id="CP155620">
    <property type="protein sequence ID" value="XBJ29479.1"/>
    <property type="molecule type" value="Genomic_DNA"/>
</dbReference>
<evidence type="ECO:0000256" key="1">
    <source>
        <dbReference type="ARBA" id="ARBA00004571"/>
    </source>
</evidence>
<dbReference type="InterPro" id="IPR037066">
    <property type="entry name" value="Plug_dom_sf"/>
</dbReference>
<evidence type="ECO:0000256" key="6">
    <source>
        <dbReference type="ARBA" id="ARBA00023136"/>
    </source>
</evidence>
<dbReference type="GO" id="GO:0044718">
    <property type="term" value="P:siderophore transmembrane transport"/>
    <property type="evidence" value="ECO:0007669"/>
    <property type="project" value="TreeGrafter"/>
</dbReference>
<feature type="domain" description="TonB-dependent receptor plug" evidence="12">
    <location>
        <begin position="46"/>
        <end position="149"/>
    </location>
</feature>
<keyword evidence="3 8" id="KW-1134">Transmembrane beta strand</keyword>
<dbReference type="RefSeq" id="WP_348518729.1">
    <property type="nucleotide sequence ID" value="NZ_CP155620.1"/>
</dbReference>
<evidence type="ECO:0000256" key="3">
    <source>
        <dbReference type="ARBA" id="ARBA00022452"/>
    </source>
</evidence>
<dbReference type="GO" id="GO:0009279">
    <property type="term" value="C:cell outer membrane"/>
    <property type="evidence" value="ECO:0007669"/>
    <property type="project" value="UniProtKB-SubCell"/>
</dbReference>
<dbReference type="InterPro" id="IPR039426">
    <property type="entry name" value="TonB-dep_rcpt-like"/>
</dbReference>
<dbReference type="CDD" id="cd01347">
    <property type="entry name" value="ligand_gated_channel"/>
    <property type="match status" value="1"/>
</dbReference>
<dbReference type="InterPro" id="IPR036942">
    <property type="entry name" value="Beta-barrel_TonB_sf"/>
</dbReference>
<dbReference type="AlphaFoldDB" id="A0AAU7E8N8"/>
<name>A0AAU7E8N8_9BACT</name>